<dbReference type="AlphaFoldDB" id="A0A8C2ZZ42"/>
<dbReference type="InterPro" id="IPR021790">
    <property type="entry name" value="PTBP1-like_RRM2"/>
</dbReference>
<dbReference type="Pfam" id="PF13893">
    <property type="entry name" value="RRM_5"/>
    <property type="match status" value="2"/>
</dbReference>
<dbReference type="Gene3D" id="3.30.70.330">
    <property type="match status" value="4"/>
</dbReference>
<keyword evidence="1" id="KW-0597">Phosphoprotein</keyword>
<dbReference type="FunFam" id="3.30.70.330:FF:000032">
    <property type="entry name" value="Polypyrimidine tract-binding protein 2 isoform 1"/>
    <property type="match status" value="1"/>
</dbReference>
<evidence type="ECO:0000313" key="7">
    <source>
        <dbReference type="Proteomes" id="UP000694565"/>
    </source>
</evidence>
<protein>
    <recommendedName>
        <fullName evidence="5">RRM domain-containing protein</fullName>
    </recommendedName>
</protein>
<dbReference type="SMART" id="SM00360">
    <property type="entry name" value="RRM"/>
    <property type="match status" value="3"/>
</dbReference>
<name>A0A8C2ZZ42_CYCLU</name>
<dbReference type="GO" id="GO:0003723">
    <property type="term" value="F:RNA binding"/>
    <property type="evidence" value="ECO:0007669"/>
    <property type="project" value="UniProtKB-UniRule"/>
</dbReference>
<keyword evidence="7" id="KW-1185">Reference proteome</keyword>
<dbReference type="InterPro" id="IPR035979">
    <property type="entry name" value="RBD_domain_sf"/>
</dbReference>
<dbReference type="SUPFAM" id="SSF54928">
    <property type="entry name" value="RNA-binding domain, RBD"/>
    <property type="match status" value="4"/>
</dbReference>
<evidence type="ECO:0000256" key="4">
    <source>
        <dbReference type="PROSITE-ProRule" id="PRU00176"/>
    </source>
</evidence>
<evidence type="ECO:0000256" key="1">
    <source>
        <dbReference type="ARBA" id="ARBA00022553"/>
    </source>
</evidence>
<dbReference type="GO" id="GO:0005634">
    <property type="term" value="C:nucleus"/>
    <property type="evidence" value="ECO:0007669"/>
    <property type="project" value="InterPro"/>
</dbReference>
<dbReference type="InterPro" id="IPR000504">
    <property type="entry name" value="RRM_dom"/>
</dbReference>
<dbReference type="Pfam" id="PF11835">
    <property type="entry name" value="RRM_8"/>
    <property type="match status" value="1"/>
</dbReference>
<dbReference type="NCBIfam" id="TIGR01649">
    <property type="entry name" value="hnRNP-L_PTB"/>
    <property type="match status" value="1"/>
</dbReference>
<reference evidence="6" key="2">
    <citation type="submission" date="2025-09" db="UniProtKB">
        <authorList>
            <consortium name="Ensembl"/>
        </authorList>
    </citation>
    <scope>IDENTIFICATION</scope>
</reference>
<feature type="domain" description="RRM" evidence="5">
    <location>
        <begin position="411"/>
        <end position="485"/>
    </location>
</feature>
<dbReference type="InterPro" id="IPR006536">
    <property type="entry name" value="HnRNP-L/PTB"/>
</dbReference>
<reference evidence="6" key="1">
    <citation type="submission" date="2025-08" db="UniProtKB">
        <authorList>
            <consortium name="Ensembl"/>
        </authorList>
    </citation>
    <scope>IDENTIFICATION</scope>
</reference>
<dbReference type="InterPro" id="IPR035002">
    <property type="entry name" value="PTBP2_RRM1"/>
</dbReference>
<dbReference type="GO" id="GO:0006397">
    <property type="term" value="P:mRNA processing"/>
    <property type="evidence" value="ECO:0007669"/>
    <property type="project" value="InterPro"/>
</dbReference>
<evidence type="ECO:0000313" key="6">
    <source>
        <dbReference type="Ensembl" id="ENSCLMP00005033989.1"/>
    </source>
</evidence>
<dbReference type="Ensembl" id="ENSCLMT00005035383.1">
    <property type="protein sequence ID" value="ENSCLMP00005033989.1"/>
    <property type="gene ID" value="ENSCLMG00005016283.1"/>
</dbReference>
<keyword evidence="3 4" id="KW-0694">RNA-binding</keyword>
<dbReference type="Proteomes" id="UP000694565">
    <property type="component" value="Unplaced"/>
</dbReference>
<accession>A0A8C2ZZ42</accession>
<evidence type="ECO:0000259" key="5">
    <source>
        <dbReference type="PROSITE" id="PS50102"/>
    </source>
</evidence>
<dbReference type="PROSITE" id="PS50102">
    <property type="entry name" value="RRM"/>
    <property type="match status" value="3"/>
</dbReference>
<feature type="domain" description="RRM" evidence="5">
    <location>
        <begin position="53"/>
        <end position="137"/>
    </location>
</feature>
<proteinExistence type="predicted"/>
<dbReference type="InterPro" id="IPR012677">
    <property type="entry name" value="Nucleotide-bd_a/b_plait_sf"/>
</dbReference>
<dbReference type="CDD" id="cd12778">
    <property type="entry name" value="RRM1_PTBP2"/>
    <property type="match status" value="1"/>
</dbReference>
<evidence type="ECO:0000256" key="3">
    <source>
        <dbReference type="ARBA" id="ARBA00022884"/>
    </source>
</evidence>
<sequence length="487" mass="53265">LYVDSDVAVGVKATLILESWCHLIISLLCYLRSCSANGSDSKKQRLEESPPSRVLHIRKLPNEVSETEVIALGLPFGKVTNILMLKGKNQAFLELGTEEAAITMVNYYTAVTPQVRNTPVFIQYSNHKELKTDSALNQRAQAVLQAVSAVQDGSSPSSDPGVLDLAPPPSPVLRIIIDNMFYPVTLDVLQQIFSKFGTVMKIITFTKNNQFQALLQFSDPVNAQQAKLSLDGQNIYNSCCTLRIDFSKLVNLNVKYNNDKSRDYTRPDLPTGDGESVNKDHSLLGAISPLSAAAAAAAAAGRVALSGSGVSGVLLASNLNEERVKILYNKKDSALIQLSDGNQAQLAMSHLNGQKVFGKVMRVTLSKHQTVALPREGLDDQLLTKDFSGSPLHRFKKPGSKNFQNIFPPSSTLHLSNVRDAVGEDDLRLLFSNGGGTVKAFKFFQDRKMALIQMTSVEEAIQTLMELHNYDMGGNHHLKVSFSKSTI</sequence>
<organism evidence="6 7">
    <name type="scientific">Cyclopterus lumpus</name>
    <name type="common">Lumpsucker</name>
    <dbReference type="NCBI Taxonomy" id="8103"/>
    <lineage>
        <taxon>Eukaryota</taxon>
        <taxon>Metazoa</taxon>
        <taxon>Chordata</taxon>
        <taxon>Craniata</taxon>
        <taxon>Vertebrata</taxon>
        <taxon>Euteleostomi</taxon>
        <taxon>Actinopterygii</taxon>
        <taxon>Neopterygii</taxon>
        <taxon>Teleostei</taxon>
        <taxon>Neoteleostei</taxon>
        <taxon>Acanthomorphata</taxon>
        <taxon>Eupercaria</taxon>
        <taxon>Perciformes</taxon>
        <taxon>Cottioidei</taxon>
        <taxon>Cottales</taxon>
        <taxon>Cyclopteridae</taxon>
        <taxon>Cyclopterus</taxon>
    </lineage>
</organism>
<feature type="domain" description="RRM" evidence="5">
    <location>
        <begin position="173"/>
        <end position="249"/>
    </location>
</feature>
<dbReference type="PANTHER" id="PTHR15592">
    <property type="entry name" value="MATRIN 3/NUCLEAR PROTEIN 220-RELATED"/>
    <property type="match status" value="1"/>
</dbReference>
<evidence type="ECO:0000256" key="2">
    <source>
        <dbReference type="ARBA" id="ARBA00022737"/>
    </source>
</evidence>
<keyword evidence="2" id="KW-0677">Repeat</keyword>
<dbReference type="GeneTree" id="ENSGT01050000244924"/>
<dbReference type="FunFam" id="3.30.70.330:FF:000018">
    <property type="entry name" value="Polypyrimidine tract-binding protein 2 isoform 1"/>
    <property type="match status" value="1"/>
</dbReference>